<reference evidence="2 3" key="1">
    <citation type="submission" date="2019-03" db="EMBL/GenBank/DDBJ databases">
        <title>Single cell metagenomics reveals metabolic interactions within the superorganism composed of flagellate Streblomastix strix and complex community of Bacteroidetes bacteria on its surface.</title>
        <authorList>
            <person name="Treitli S.C."/>
            <person name="Kolisko M."/>
            <person name="Husnik F."/>
            <person name="Keeling P."/>
            <person name="Hampl V."/>
        </authorList>
    </citation>
    <scope>NUCLEOTIDE SEQUENCE [LARGE SCALE GENOMIC DNA]</scope>
    <source>
        <strain evidence="2">ST1C</strain>
    </source>
</reference>
<gene>
    <name evidence="2" type="ORF">EZS28_056010</name>
</gene>
<comment type="caution">
    <text evidence="2">The sequence shown here is derived from an EMBL/GenBank/DDBJ whole genome shotgun (WGS) entry which is preliminary data.</text>
</comment>
<dbReference type="AlphaFoldDB" id="A0A5J4PS39"/>
<evidence type="ECO:0000313" key="3">
    <source>
        <dbReference type="Proteomes" id="UP000324800"/>
    </source>
</evidence>
<sequence length="115" mass="12996">MTTAISQIVVKKKVQGTAEYVQEFHDEKDEEQEGFVKAKTKDGKVVSQQQDKDNDNDKDKGKQQKNGINNTEVDKNKYNPQDSENNNKAEVLKNESPPEAQQGTKLDTTQLTEIN</sequence>
<name>A0A5J4PS39_9EUKA</name>
<proteinExistence type="predicted"/>
<dbReference type="EMBL" id="SNRW01048996">
    <property type="protein sequence ID" value="KAA6311982.1"/>
    <property type="molecule type" value="Genomic_DNA"/>
</dbReference>
<feature type="compositionally biased region" description="Basic and acidic residues" evidence="1">
    <location>
        <begin position="34"/>
        <end position="62"/>
    </location>
</feature>
<evidence type="ECO:0000313" key="2">
    <source>
        <dbReference type="EMBL" id="KAA6311982.1"/>
    </source>
</evidence>
<feature type="region of interest" description="Disordered" evidence="1">
    <location>
        <begin position="24"/>
        <end position="115"/>
    </location>
</feature>
<dbReference type="Proteomes" id="UP000324800">
    <property type="component" value="Unassembled WGS sequence"/>
</dbReference>
<feature type="compositionally biased region" description="Polar residues" evidence="1">
    <location>
        <begin position="99"/>
        <end position="115"/>
    </location>
</feature>
<evidence type="ECO:0000256" key="1">
    <source>
        <dbReference type="SAM" id="MobiDB-lite"/>
    </source>
</evidence>
<accession>A0A5J4PS39</accession>
<organism evidence="2 3">
    <name type="scientific">Streblomastix strix</name>
    <dbReference type="NCBI Taxonomy" id="222440"/>
    <lineage>
        <taxon>Eukaryota</taxon>
        <taxon>Metamonada</taxon>
        <taxon>Preaxostyla</taxon>
        <taxon>Oxymonadida</taxon>
        <taxon>Streblomastigidae</taxon>
        <taxon>Streblomastix</taxon>
    </lineage>
</organism>
<protein>
    <submittedName>
        <fullName evidence="2">Uncharacterized protein</fullName>
    </submittedName>
</protein>